<dbReference type="Gene3D" id="3.60.21.10">
    <property type="match status" value="1"/>
</dbReference>
<dbReference type="RefSeq" id="WP_179261467.1">
    <property type="nucleotide sequence ID" value="NZ_CP058601.1"/>
</dbReference>
<evidence type="ECO:0000256" key="2">
    <source>
        <dbReference type="SAM" id="MobiDB-lite"/>
    </source>
</evidence>
<dbReference type="InterPro" id="IPR019079">
    <property type="entry name" value="Capsule_synth_CapA"/>
</dbReference>
<dbReference type="EMBL" id="CP058601">
    <property type="protein sequence ID" value="QLG49683.1"/>
    <property type="molecule type" value="Genomic_DNA"/>
</dbReference>
<dbReference type="PROSITE" id="PS51257">
    <property type="entry name" value="PROKAR_LIPOPROTEIN"/>
    <property type="match status" value="1"/>
</dbReference>
<feature type="domain" description="Capsule synthesis protein CapA" evidence="3">
    <location>
        <begin position="53"/>
        <end position="302"/>
    </location>
</feature>
<keyword evidence="5" id="KW-1185">Reference proteome</keyword>
<evidence type="ECO:0000313" key="4">
    <source>
        <dbReference type="EMBL" id="QLG49683.1"/>
    </source>
</evidence>
<feature type="region of interest" description="Disordered" evidence="2">
    <location>
        <begin position="20"/>
        <end position="58"/>
    </location>
</feature>
<dbReference type="PANTHER" id="PTHR33393">
    <property type="entry name" value="POLYGLUTAMINE SYNTHESIS ACCESSORY PROTEIN RV0574C-RELATED"/>
    <property type="match status" value="1"/>
</dbReference>
<evidence type="ECO:0000259" key="3">
    <source>
        <dbReference type="SMART" id="SM00854"/>
    </source>
</evidence>
<dbReference type="InterPro" id="IPR006311">
    <property type="entry name" value="TAT_signal"/>
</dbReference>
<dbReference type="OrthoDB" id="199819at2157"/>
<dbReference type="SUPFAM" id="SSF56300">
    <property type="entry name" value="Metallo-dependent phosphatases"/>
    <property type="match status" value="1"/>
</dbReference>
<dbReference type="InterPro" id="IPR052169">
    <property type="entry name" value="CW_Biosynth-Accessory"/>
</dbReference>
<comment type="similarity">
    <text evidence="1">Belongs to the CapA family.</text>
</comment>
<dbReference type="PANTHER" id="PTHR33393:SF13">
    <property type="entry name" value="PGA BIOSYNTHESIS PROTEIN CAPA"/>
    <property type="match status" value="1"/>
</dbReference>
<dbReference type="GeneID" id="56034192"/>
<proteinExistence type="inferred from homology"/>
<dbReference type="Pfam" id="PF09587">
    <property type="entry name" value="PGA_cap"/>
    <property type="match status" value="1"/>
</dbReference>
<sequence>MTRNRRAFLAAAGTVAVSGCAAPRAEPAASGEDDPDPPVAPDPPADRDRQRTTVGFGGDTMLGRRLNSIYGGPDGDPTAVWGDLRPRLESLDAVCCNLECCLSTRGEPFPNRAYHFRGNPAWVIPALRAGNVRFTALANNHAMDYGAVSLTDTIDVLEEAGIESAGTGATPDATIEPATFSAGDVSVACVSFSDQGSTYAVTDNRPGIAYVETDPENAETQRIVGEALERARAHDPDLLVASIHWGRNWVEQPGDRLVAFGHWLVDQGVDLVHGHSAHVVQAVEQYGDGVILHDTGDLVDDFGVKGGVRNDRSYLFEVTLEDGRVEQIRLVPIEIYDGVTRASEDAAAWLRETLRARSSFFGTTYERDGDCLLVSL</sequence>
<dbReference type="KEGG" id="haly:HYG82_12835"/>
<name>A0A7D5K746_9EURY</name>
<dbReference type="InterPro" id="IPR029052">
    <property type="entry name" value="Metallo-depent_PP-like"/>
</dbReference>
<evidence type="ECO:0000313" key="5">
    <source>
        <dbReference type="Proteomes" id="UP000509241"/>
    </source>
</evidence>
<dbReference type="CDD" id="cd07381">
    <property type="entry name" value="MPP_CapA"/>
    <property type="match status" value="1"/>
</dbReference>
<protein>
    <submittedName>
        <fullName evidence="4">CapA family protein</fullName>
    </submittedName>
</protein>
<gene>
    <name evidence="4" type="ORF">HYG82_12835</name>
</gene>
<organism evidence="4 5">
    <name type="scientific">Natrinema halophilum</name>
    <dbReference type="NCBI Taxonomy" id="1699371"/>
    <lineage>
        <taxon>Archaea</taxon>
        <taxon>Methanobacteriati</taxon>
        <taxon>Methanobacteriota</taxon>
        <taxon>Stenosarchaea group</taxon>
        <taxon>Halobacteria</taxon>
        <taxon>Halobacteriales</taxon>
        <taxon>Natrialbaceae</taxon>
        <taxon>Natrinema</taxon>
    </lineage>
</organism>
<dbReference type="AlphaFoldDB" id="A0A7D5K746"/>
<dbReference type="SMART" id="SM00854">
    <property type="entry name" value="PGA_cap"/>
    <property type="match status" value="1"/>
</dbReference>
<dbReference type="Proteomes" id="UP000509241">
    <property type="component" value="Chromosome"/>
</dbReference>
<evidence type="ECO:0000256" key="1">
    <source>
        <dbReference type="ARBA" id="ARBA00005662"/>
    </source>
</evidence>
<reference evidence="4 5" key="1">
    <citation type="submission" date="2020-07" db="EMBL/GenBank/DDBJ databases">
        <authorList>
            <person name="Cui H."/>
        </authorList>
    </citation>
    <scope>NUCLEOTIDE SEQUENCE [LARGE SCALE GENOMIC DNA]</scope>
    <source>
        <strain evidence="4 5">YPL8</strain>
    </source>
</reference>
<accession>A0A7D5K746</accession>
<dbReference type="PROSITE" id="PS51318">
    <property type="entry name" value="TAT"/>
    <property type="match status" value="1"/>
</dbReference>